<evidence type="ECO:0000313" key="3">
    <source>
        <dbReference type="Proteomes" id="UP001209755"/>
    </source>
</evidence>
<keyword evidence="3" id="KW-1185">Reference proteome</keyword>
<keyword evidence="1" id="KW-0732">Signal</keyword>
<dbReference type="EMBL" id="JAOQNS010000011">
    <property type="protein sequence ID" value="MCW2309190.1"/>
    <property type="molecule type" value="Genomic_DNA"/>
</dbReference>
<evidence type="ECO:0000256" key="1">
    <source>
        <dbReference type="SAM" id="SignalP"/>
    </source>
</evidence>
<gene>
    <name evidence="2" type="ORF">M2319_003541</name>
</gene>
<organism evidence="2 3">
    <name type="scientific">Rhodobium gokarnense</name>
    <dbReference type="NCBI Taxonomy" id="364296"/>
    <lineage>
        <taxon>Bacteria</taxon>
        <taxon>Pseudomonadati</taxon>
        <taxon>Pseudomonadota</taxon>
        <taxon>Alphaproteobacteria</taxon>
        <taxon>Hyphomicrobiales</taxon>
        <taxon>Rhodobiaceae</taxon>
        <taxon>Rhodobium</taxon>
    </lineage>
</organism>
<evidence type="ECO:0000313" key="2">
    <source>
        <dbReference type="EMBL" id="MCW2309190.1"/>
    </source>
</evidence>
<accession>A0ABT3HFL1</accession>
<proteinExistence type="predicted"/>
<comment type="caution">
    <text evidence="2">The sequence shown here is derived from an EMBL/GenBank/DDBJ whole genome shotgun (WGS) entry which is preliminary data.</text>
</comment>
<feature type="chain" id="PRO_5045052977" evidence="1">
    <location>
        <begin position="22"/>
        <end position="388"/>
    </location>
</feature>
<dbReference type="Proteomes" id="UP001209755">
    <property type="component" value="Unassembled WGS sequence"/>
</dbReference>
<protein>
    <submittedName>
        <fullName evidence="2">Uncharacterized protein</fullName>
    </submittedName>
</protein>
<name>A0ABT3HFL1_9HYPH</name>
<reference evidence="3" key="1">
    <citation type="submission" date="2023-07" db="EMBL/GenBank/DDBJ databases">
        <title>Genome sequencing of Purple Non-Sulfur Bacteria from various extreme environments.</title>
        <authorList>
            <person name="Mayer M."/>
        </authorList>
    </citation>
    <scope>NUCLEOTIDE SEQUENCE [LARGE SCALE GENOMIC DNA]</scope>
    <source>
        <strain evidence="3">DSM 17935</strain>
    </source>
</reference>
<sequence length="388" mass="40069">MTFFKSPGVAALAFVALVVGAPASHGFEATGNPVADALFASLEASGESSVMAGSVSGDESQTEISDLKVTRTKAGGKKEATIGTLVIKDATVEDGEIKAESIAMDGVTFSEDDGPTLTIGNGITEGAVIPSAAAIKAAGSDEPKPHFDRMLLADAKFMTEDGITVPIGAIEVVVGEMVNDIPTSGSLKISDVVFAKDALSEEGKKALERFDYDTVSLSLVVDFAYDPASGDVTIKEVKLSGEDVGTLTITGGVGGLTPEVVAQLQSGGNAQQQMGALQGVSVQNLAIRFDDDSVTERALKAQGKEMGGASADEVAEQLAAGLPMMLRFLQNKEFEEQVAKAAGTFLRQKGSILIEAKPPQPVTFAQIFGLMMAPQALPSVLAVEVSNP</sequence>
<dbReference type="RefSeq" id="WP_264602778.1">
    <property type="nucleotide sequence ID" value="NZ_JAOQNS010000011.1"/>
</dbReference>
<feature type="signal peptide" evidence="1">
    <location>
        <begin position="1"/>
        <end position="21"/>
    </location>
</feature>